<keyword evidence="4 8" id="KW-0732">Signal</keyword>
<evidence type="ECO:0000256" key="3">
    <source>
        <dbReference type="ARBA" id="ARBA00022692"/>
    </source>
</evidence>
<keyword evidence="2" id="KW-1003">Cell membrane</keyword>
<evidence type="ECO:0000259" key="10">
    <source>
        <dbReference type="Pfam" id="PF23577"/>
    </source>
</evidence>
<keyword evidence="7" id="KW-1015">Disulfide bond</keyword>
<feature type="signal peptide" evidence="8">
    <location>
        <begin position="1"/>
        <end position="25"/>
    </location>
</feature>
<dbReference type="PANTHER" id="PTHR46204:SF2">
    <property type="entry name" value="CHITIN ELICITOR RECEPTOR KINASE 1"/>
    <property type="match status" value="1"/>
</dbReference>
<evidence type="ECO:0000256" key="7">
    <source>
        <dbReference type="ARBA" id="ARBA00023157"/>
    </source>
</evidence>
<dbReference type="GO" id="GO:0019199">
    <property type="term" value="F:transmembrane receptor protein kinase activity"/>
    <property type="evidence" value="ECO:0007669"/>
    <property type="project" value="InterPro"/>
</dbReference>
<dbReference type="GO" id="GO:0045087">
    <property type="term" value="P:innate immune response"/>
    <property type="evidence" value="ECO:0007669"/>
    <property type="project" value="InterPro"/>
</dbReference>
<dbReference type="InterPro" id="IPR044812">
    <property type="entry name" value="CERK1/LYK3-like"/>
</dbReference>
<evidence type="ECO:0000256" key="4">
    <source>
        <dbReference type="ARBA" id="ARBA00022729"/>
    </source>
</evidence>
<evidence type="ECO:0008006" key="13">
    <source>
        <dbReference type="Google" id="ProtNLM"/>
    </source>
</evidence>
<keyword evidence="6" id="KW-0472">Membrane</keyword>
<sequence>MIERSFAAFVLLLLGLAFHLLPSESACPRVCDLALGAYYVTPQVNLSYIAPLFGVPDYNDLIPYNRDIKNPNSILSGSRVHVYFSCDCINGDFLGHNFSYVVVKGDTYDTIAKQVYANLTTAASLAHFNSFPETNVPVGATIGVIVNCSCGDEAVSKDYGLFETYPLLPGENLSSVAAAYNFSSQEDLLQRYNPGADFNAGTGVVFIPTKDPSDSYRPLSQRRNETKNRVELGQLLYGVYPMLDAKAHNRSI</sequence>
<gene>
    <name evidence="11" type="ORF">Cni_G12483</name>
</gene>
<evidence type="ECO:0000256" key="2">
    <source>
        <dbReference type="ARBA" id="ARBA00022475"/>
    </source>
</evidence>
<evidence type="ECO:0000256" key="1">
    <source>
        <dbReference type="ARBA" id="ARBA00004162"/>
    </source>
</evidence>
<organism evidence="11 12">
    <name type="scientific">Canna indica</name>
    <name type="common">Indian-shot</name>
    <dbReference type="NCBI Taxonomy" id="4628"/>
    <lineage>
        <taxon>Eukaryota</taxon>
        <taxon>Viridiplantae</taxon>
        <taxon>Streptophyta</taxon>
        <taxon>Embryophyta</taxon>
        <taxon>Tracheophyta</taxon>
        <taxon>Spermatophyta</taxon>
        <taxon>Magnoliopsida</taxon>
        <taxon>Liliopsida</taxon>
        <taxon>Zingiberales</taxon>
        <taxon>Cannaceae</taxon>
        <taxon>Canna</taxon>
    </lineage>
</organism>
<evidence type="ECO:0000259" key="9">
    <source>
        <dbReference type="Pfam" id="PF23472"/>
    </source>
</evidence>
<name>A0AAQ3QC66_9LILI</name>
<dbReference type="Pfam" id="PF23577">
    <property type="entry name" value="LysM_RLK"/>
    <property type="match status" value="1"/>
</dbReference>
<reference evidence="11 12" key="1">
    <citation type="submission" date="2023-10" db="EMBL/GenBank/DDBJ databases">
        <title>Chromosome-scale genome assembly provides insights into flower coloration mechanisms of Canna indica.</title>
        <authorList>
            <person name="Li C."/>
        </authorList>
    </citation>
    <scope>NUCLEOTIDE SEQUENCE [LARGE SCALE GENOMIC DNA]</scope>
    <source>
        <tissue evidence="11">Flower</tissue>
    </source>
</reference>
<keyword evidence="12" id="KW-1185">Reference proteome</keyword>
<evidence type="ECO:0000256" key="5">
    <source>
        <dbReference type="ARBA" id="ARBA00022989"/>
    </source>
</evidence>
<dbReference type="InterPro" id="IPR056562">
    <property type="entry name" value="LysM2_CERK1_LYK3_4_5"/>
</dbReference>
<evidence type="ECO:0000313" key="12">
    <source>
        <dbReference type="Proteomes" id="UP001327560"/>
    </source>
</evidence>
<proteinExistence type="predicted"/>
<protein>
    <recommendedName>
        <fullName evidence="13">Chitin elicitor receptor kinase 1</fullName>
    </recommendedName>
</protein>
<dbReference type="Pfam" id="PF23472">
    <property type="entry name" value="LysM2_CERK1_LYK3_4_5"/>
    <property type="match status" value="1"/>
</dbReference>
<dbReference type="EMBL" id="CP136893">
    <property type="protein sequence ID" value="WOL03763.1"/>
    <property type="molecule type" value="Genomic_DNA"/>
</dbReference>
<keyword evidence="5" id="KW-1133">Transmembrane helix</keyword>
<keyword evidence="3" id="KW-0812">Transmembrane</keyword>
<dbReference type="AlphaFoldDB" id="A0AAQ3QC66"/>
<evidence type="ECO:0000313" key="11">
    <source>
        <dbReference type="EMBL" id="WOL03763.1"/>
    </source>
</evidence>
<dbReference type="InterPro" id="IPR057097">
    <property type="entry name" value="LysM_RLK3/10"/>
</dbReference>
<feature type="chain" id="PRO_5043046649" description="Chitin elicitor receptor kinase 1" evidence="8">
    <location>
        <begin position="26"/>
        <end position="252"/>
    </location>
</feature>
<feature type="domain" description="LYK3/RLK10-like LysM" evidence="10">
    <location>
        <begin position="164"/>
        <end position="208"/>
    </location>
</feature>
<comment type="subcellular location">
    <subcellularLocation>
        <location evidence="1">Cell membrane</location>
        <topology evidence="1">Single-pass membrane protein</topology>
    </subcellularLocation>
</comment>
<dbReference type="Proteomes" id="UP001327560">
    <property type="component" value="Chromosome 4"/>
</dbReference>
<dbReference type="PANTHER" id="PTHR46204">
    <property type="entry name" value="CHITIN ELICITOR RECEPTOR KINASE 1-RELATED"/>
    <property type="match status" value="1"/>
</dbReference>
<evidence type="ECO:0000256" key="8">
    <source>
        <dbReference type="SAM" id="SignalP"/>
    </source>
</evidence>
<evidence type="ECO:0000256" key="6">
    <source>
        <dbReference type="ARBA" id="ARBA00023136"/>
    </source>
</evidence>
<feature type="domain" description="LYK3/4/5 second LysM" evidence="9">
    <location>
        <begin position="96"/>
        <end position="144"/>
    </location>
</feature>
<accession>A0AAQ3QC66</accession>
<dbReference type="GO" id="GO:0005886">
    <property type="term" value="C:plasma membrane"/>
    <property type="evidence" value="ECO:0007669"/>
    <property type="project" value="UniProtKB-SubCell"/>
</dbReference>